<name>A0ABN2WEY0_9ACTN</name>
<feature type="region of interest" description="Disordered" evidence="1">
    <location>
        <begin position="1"/>
        <end position="102"/>
    </location>
</feature>
<protein>
    <submittedName>
        <fullName evidence="2">Uncharacterized protein</fullName>
    </submittedName>
</protein>
<feature type="compositionally biased region" description="Gly residues" evidence="1">
    <location>
        <begin position="55"/>
        <end position="67"/>
    </location>
</feature>
<dbReference type="Proteomes" id="UP001500897">
    <property type="component" value="Unassembled WGS sequence"/>
</dbReference>
<feature type="compositionally biased region" description="Basic and acidic residues" evidence="1">
    <location>
        <begin position="40"/>
        <end position="54"/>
    </location>
</feature>
<accession>A0ABN2WEY0</accession>
<evidence type="ECO:0000313" key="3">
    <source>
        <dbReference type="Proteomes" id="UP001500897"/>
    </source>
</evidence>
<sequence length="102" mass="10129">MSTSREWGTTGSGPSPPGSGPGTAVVRRAVDAPADDGSEKDDGPEKADGRREEPGPGGESPGPGRPGCYGRPPRSSGIRSPASTADGRRFPAGGSGQVARSV</sequence>
<comment type="caution">
    <text evidence="2">The sequence shown here is derived from an EMBL/GenBank/DDBJ whole genome shotgun (WGS) entry which is preliminary data.</text>
</comment>
<dbReference type="EMBL" id="BAAANS010000007">
    <property type="protein sequence ID" value="GAA2090862.1"/>
    <property type="molecule type" value="Genomic_DNA"/>
</dbReference>
<feature type="compositionally biased region" description="Low complexity" evidence="1">
    <location>
        <begin position="68"/>
        <end position="77"/>
    </location>
</feature>
<evidence type="ECO:0000313" key="2">
    <source>
        <dbReference type="EMBL" id="GAA2090862.1"/>
    </source>
</evidence>
<evidence type="ECO:0000256" key="1">
    <source>
        <dbReference type="SAM" id="MobiDB-lite"/>
    </source>
</evidence>
<keyword evidence="3" id="KW-1185">Reference proteome</keyword>
<reference evidence="2 3" key="1">
    <citation type="journal article" date="2019" name="Int. J. Syst. Evol. Microbiol.">
        <title>The Global Catalogue of Microorganisms (GCM) 10K type strain sequencing project: providing services to taxonomists for standard genome sequencing and annotation.</title>
        <authorList>
            <consortium name="The Broad Institute Genomics Platform"/>
            <consortium name="The Broad Institute Genome Sequencing Center for Infectious Disease"/>
            <person name="Wu L."/>
            <person name="Ma J."/>
        </authorList>
    </citation>
    <scope>NUCLEOTIDE SEQUENCE [LARGE SCALE GENOMIC DNA]</scope>
    <source>
        <strain evidence="2 3">JCM 14559</strain>
    </source>
</reference>
<proteinExistence type="predicted"/>
<organism evidence="2 3">
    <name type="scientific">Kitasatospora saccharophila</name>
    <dbReference type="NCBI Taxonomy" id="407973"/>
    <lineage>
        <taxon>Bacteria</taxon>
        <taxon>Bacillati</taxon>
        <taxon>Actinomycetota</taxon>
        <taxon>Actinomycetes</taxon>
        <taxon>Kitasatosporales</taxon>
        <taxon>Streptomycetaceae</taxon>
        <taxon>Kitasatospora</taxon>
    </lineage>
</organism>
<gene>
    <name evidence="2" type="ORF">GCM10009759_14810</name>
</gene>